<dbReference type="EMBL" id="JH795501">
    <property type="protein sequence ID" value="ELQ69379.1"/>
    <property type="molecule type" value="Genomic_DNA"/>
</dbReference>
<protein>
    <submittedName>
        <fullName evidence="2">Uncharacterized protein</fullName>
    </submittedName>
</protein>
<dbReference type="AlphaFoldDB" id="L7JNG6"/>
<feature type="region of interest" description="Disordered" evidence="1">
    <location>
        <begin position="1"/>
        <end position="52"/>
    </location>
</feature>
<feature type="compositionally biased region" description="Polar residues" evidence="1">
    <location>
        <begin position="7"/>
        <end position="22"/>
    </location>
</feature>
<sequence>SRFGTTKRPTQSSTTKSRSNQICRAIPFQWPLSDAGPTGDESTELQSRVDWL</sequence>
<feature type="non-terminal residue" evidence="2">
    <location>
        <position position="1"/>
    </location>
</feature>
<organism>
    <name type="scientific">Pyricularia oryzae (strain P131)</name>
    <name type="common">Rice blast fungus</name>
    <name type="synonym">Magnaporthe oryzae</name>
    <dbReference type="NCBI Taxonomy" id="1143193"/>
    <lineage>
        <taxon>Eukaryota</taxon>
        <taxon>Fungi</taxon>
        <taxon>Dikarya</taxon>
        <taxon>Ascomycota</taxon>
        <taxon>Pezizomycotina</taxon>
        <taxon>Sordariomycetes</taxon>
        <taxon>Sordariomycetidae</taxon>
        <taxon>Magnaporthales</taxon>
        <taxon>Pyriculariaceae</taxon>
        <taxon>Pyricularia</taxon>
    </lineage>
</organism>
<name>L7JNG6_PYRO1</name>
<proteinExistence type="predicted"/>
<evidence type="ECO:0000256" key="1">
    <source>
        <dbReference type="SAM" id="MobiDB-lite"/>
    </source>
</evidence>
<gene>
    <name evidence="2" type="ORF">OOW_P131scaffold00162g1</name>
</gene>
<evidence type="ECO:0000313" key="2">
    <source>
        <dbReference type="EMBL" id="ELQ69379.1"/>
    </source>
</evidence>
<reference evidence="2" key="1">
    <citation type="journal article" date="2012" name="PLoS Genet.">
        <title>Comparative analysis of the genomes of two field isolates of the rice blast fungus Magnaporthe oryzae.</title>
        <authorList>
            <person name="Xue M."/>
            <person name="Yang J."/>
            <person name="Li Z."/>
            <person name="Hu S."/>
            <person name="Yao N."/>
            <person name="Dean R.A."/>
            <person name="Zhao W."/>
            <person name="Shen M."/>
            <person name="Zhang H."/>
            <person name="Li C."/>
            <person name="Liu L."/>
            <person name="Cao L."/>
            <person name="Xu X."/>
            <person name="Xing Y."/>
            <person name="Hsiang T."/>
            <person name="Zhang Z."/>
            <person name="Xu J.R."/>
            <person name="Peng Y.L."/>
        </authorList>
    </citation>
    <scope>NUCLEOTIDE SEQUENCE [LARGE SCALE GENOMIC DNA]</scope>
    <source>
        <strain evidence="2">P131</strain>
    </source>
</reference>
<accession>L7JNG6</accession>